<evidence type="ECO:0000256" key="1">
    <source>
        <dbReference type="RuleBase" id="RU003707"/>
    </source>
</evidence>
<dbReference type="RefSeq" id="WP_092068999.1">
    <property type="nucleotide sequence ID" value="NZ_FNHB01000001.1"/>
</dbReference>
<sequence>MTQSVVNVQQIEPGIVKVTMQERVHKNTFSDELTIGLIEAFAAIQANASYKVVILTGYDSYFASGGTQEGLLAIHKGKVNFTETNLYSLALECKIPVISAMQGHGIGGGLALGLFADFVILSRESVYTTNFMKYGFTPGMGATYILPKKLGFSLAEEMLLNAGNYRGAELEKRGIPFPVLPRGEVLNYALELARQIAEKPRLSLITLKDHLVSSIRAELSKVIEQELVMHDHTFHQPEVKERIIALFGK</sequence>
<dbReference type="InterPro" id="IPR001753">
    <property type="entry name" value="Enoyl-CoA_hydra/iso"/>
</dbReference>
<dbReference type="InterPro" id="IPR029045">
    <property type="entry name" value="ClpP/crotonase-like_dom_sf"/>
</dbReference>
<evidence type="ECO:0000313" key="2">
    <source>
        <dbReference type="EMBL" id="SDL84603.1"/>
    </source>
</evidence>
<dbReference type="AlphaFoldDB" id="A0A1G9NDW6"/>
<dbReference type="Gene3D" id="6.20.390.20">
    <property type="match status" value="1"/>
</dbReference>
<dbReference type="SUPFAM" id="SSF52096">
    <property type="entry name" value="ClpP/crotonase"/>
    <property type="match status" value="1"/>
</dbReference>
<dbReference type="InterPro" id="IPR018376">
    <property type="entry name" value="Enoyl-CoA_hyd/isom_CS"/>
</dbReference>
<dbReference type="EMBL" id="FNHB01000001">
    <property type="protein sequence ID" value="SDL84603.1"/>
    <property type="molecule type" value="Genomic_DNA"/>
</dbReference>
<dbReference type="GO" id="GO:0003824">
    <property type="term" value="F:catalytic activity"/>
    <property type="evidence" value="ECO:0007669"/>
    <property type="project" value="InterPro"/>
</dbReference>
<dbReference type="STRING" id="146817.SAMN04488502_101980"/>
<accession>A0A1G9NDW6</accession>
<dbReference type="Proteomes" id="UP000214880">
    <property type="component" value="Unassembled WGS sequence"/>
</dbReference>
<keyword evidence="3" id="KW-1185">Reference proteome</keyword>
<dbReference type="Gene3D" id="3.90.226.10">
    <property type="entry name" value="2-enoyl-CoA Hydratase, Chain A, domain 1"/>
    <property type="match status" value="1"/>
</dbReference>
<evidence type="ECO:0000313" key="3">
    <source>
        <dbReference type="Proteomes" id="UP000214880"/>
    </source>
</evidence>
<comment type="similarity">
    <text evidence="1">Belongs to the enoyl-CoA hydratase/isomerase family.</text>
</comment>
<dbReference type="NCBIfam" id="NF005496">
    <property type="entry name" value="PRK07110.1"/>
    <property type="match status" value="1"/>
</dbReference>
<proteinExistence type="inferred from homology"/>
<reference evidence="2 3" key="1">
    <citation type="submission" date="2016-10" db="EMBL/GenBank/DDBJ databases">
        <authorList>
            <person name="de Groot N.N."/>
        </authorList>
    </citation>
    <scope>NUCLEOTIDE SEQUENCE [LARGE SCALE GENOMIC DNA]</scope>
    <source>
        <strain evidence="2 3">DSM 1736</strain>
    </source>
</reference>
<name>A0A1G9NDW6_9FIRM</name>
<dbReference type="OrthoDB" id="9771883at2"/>
<dbReference type="CDD" id="cd06558">
    <property type="entry name" value="crotonase-like"/>
    <property type="match status" value="1"/>
</dbReference>
<dbReference type="PANTHER" id="PTHR43459:SF1">
    <property type="entry name" value="EG:BACN32G11.4 PROTEIN"/>
    <property type="match status" value="1"/>
</dbReference>
<organism evidence="2 3">
    <name type="scientific">Dendrosporobacter quercicolus</name>
    <dbReference type="NCBI Taxonomy" id="146817"/>
    <lineage>
        <taxon>Bacteria</taxon>
        <taxon>Bacillati</taxon>
        <taxon>Bacillota</taxon>
        <taxon>Negativicutes</taxon>
        <taxon>Selenomonadales</taxon>
        <taxon>Sporomusaceae</taxon>
        <taxon>Dendrosporobacter</taxon>
    </lineage>
</organism>
<dbReference type="PROSITE" id="PS00166">
    <property type="entry name" value="ENOYL_COA_HYDRATASE"/>
    <property type="match status" value="1"/>
</dbReference>
<dbReference type="PANTHER" id="PTHR43459">
    <property type="entry name" value="ENOYL-COA HYDRATASE"/>
    <property type="match status" value="1"/>
</dbReference>
<protein>
    <submittedName>
        <fullName evidence="2">Polyketide biosynthesis enoyl-CoA hydratase PksI</fullName>
    </submittedName>
</protein>
<dbReference type="Pfam" id="PF00378">
    <property type="entry name" value="ECH_1"/>
    <property type="match status" value="1"/>
</dbReference>
<gene>
    <name evidence="2" type="ORF">SAMN04488502_101980</name>
</gene>